<dbReference type="PANTHER" id="PTHR47150:SF5">
    <property type="entry name" value="OS07G0546750 PROTEIN"/>
    <property type="match status" value="1"/>
</dbReference>
<proteinExistence type="predicted"/>
<dbReference type="AlphaFoldDB" id="A0A6L2LW71"/>
<sequence length="392" mass="45135">MYRMSSTLFNKIVNNILSYDVELIPEYFTYFKPCYDATGRLSTGPILKCTSAISQLAYDTAPDAFDEYLQIVERTSRECLDNFTKCIHVLYVEMFLRKTIAADIQKTYQLHEQKHGLPGMLESIDSPECLFVVNEHTYRKGYYLADGIYPAWSTFVKMFLVARDEKSLKFKRVQEAARKDIERAFGVWGIIRQLARPYQINMLKRSSAIGERPAEVTDDSKWDEMDENAIINLHLALVDGVLSSIKKKKIAKDIWDHLARLYEARSLHNKKLLKRKLYALRMTESNSMTEHVNNLNTLFSQLTSLSCKIQPQERVEILLQSLPNSYDQVIINLTSNVLSDNLVFVDVATAILEEENRHNYKEGIREGELIVKLQALHASIVAMASMAELKRL</sequence>
<dbReference type="Pfam" id="PF04827">
    <property type="entry name" value="Plant_tran"/>
    <property type="match status" value="1"/>
</dbReference>
<dbReference type="InterPro" id="IPR006912">
    <property type="entry name" value="Harbinger_derived_prot"/>
</dbReference>
<dbReference type="EMBL" id="BKCJ010005310">
    <property type="protein sequence ID" value="GEU66026.1"/>
    <property type="molecule type" value="Genomic_DNA"/>
</dbReference>
<dbReference type="Pfam" id="PF14223">
    <property type="entry name" value="Retrotran_gag_2"/>
    <property type="match status" value="1"/>
</dbReference>
<accession>A0A6L2LW71</accession>
<name>A0A6L2LW71_TANCI</name>
<comment type="caution">
    <text evidence="1">The sequence shown here is derived from an EMBL/GenBank/DDBJ whole genome shotgun (WGS) entry which is preliminary data.</text>
</comment>
<organism evidence="1">
    <name type="scientific">Tanacetum cinerariifolium</name>
    <name type="common">Dalmatian daisy</name>
    <name type="synonym">Chrysanthemum cinerariifolium</name>
    <dbReference type="NCBI Taxonomy" id="118510"/>
    <lineage>
        <taxon>Eukaryota</taxon>
        <taxon>Viridiplantae</taxon>
        <taxon>Streptophyta</taxon>
        <taxon>Embryophyta</taxon>
        <taxon>Tracheophyta</taxon>
        <taxon>Spermatophyta</taxon>
        <taxon>Magnoliopsida</taxon>
        <taxon>eudicotyledons</taxon>
        <taxon>Gunneridae</taxon>
        <taxon>Pentapetalae</taxon>
        <taxon>asterids</taxon>
        <taxon>campanulids</taxon>
        <taxon>Asterales</taxon>
        <taxon>Asteraceae</taxon>
        <taxon>Asteroideae</taxon>
        <taxon>Anthemideae</taxon>
        <taxon>Anthemidinae</taxon>
        <taxon>Tanacetum</taxon>
    </lineage>
</organism>
<reference evidence="1" key="1">
    <citation type="journal article" date="2019" name="Sci. Rep.">
        <title>Draft genome of Tanacetum cinerariifolium, the natural source of mosquito coil.</title>
        <authorList>
            <person name="Yamashiro T."/>
            <person name="Shiraishi A."/>
            <person name="Satake H."/>
            <person name="Nakayama K."/>
        </authorList>
    </citation>
    <scope>NUCLEOTIDE SEQUENCE</scope>
</reference>
<evidence type="ECO:0000313" key="1">
    <source>
        <dbReference type="EMBL" id="GEU66026.1"/>
    </source>
</evidence>
<protein>
    <submittedName>
        <fullName evidence="1">Gag-Pol polyprotein</fullName>
    </submittedName>
</protein>
<dbReference type="PANTHER" id="PTHR47150">
    <property type="entry name" value="OS12G0169200 PROTEIN"/>
    <property type="match status" value="1"/>
</dbReference>
<gene>
    <name evidence="1" type="ORF">Tci_038004</name>
</gene>